<feature type="domain" description="Prepilin type IV endopeptidase peptidase" evidence="2">
    <location>
        <begin position="17"/>
        <end position="129"/>
    </location>
</feature>
<organism evidence="3 4">
    <name type="scientific">Castellaniella daejeonensis</name>
    <dbReference type="NCBI Taxonomy" id="659013"/>
    <lineage>
        <taxon>Bacteria</taxon>
        <taxon>Pseudomonadati</taxon>
        <taxon>Pseudomonadota</taxon>
        <taxon>Betaproteobacteria</taxon>
        <taxon>Burkholderiales</taxon>
        <taxon>Alcaligenaceae</taxon>
        <taxon>Castellaniella</taxon>
    </lineage>
</organism>
<dbReference type="Pfam" id="PF01478">
    <property type="entry name" value="Peptidase_A24"/>
    <property type="match status" value="1"/>
</dbReference>
<dbReference type="InterPro" id="IPR000045">
    <property type="entry name" value="Prepilin_IV_endopep_pep"/>
</dbReference>
<accession>A0ABP3DS98</accession>
<protein>
    <submittedName>
        <fullName evidence="3">A24 family peptidase</fullName>
    </submittedName>
</protein>
<sequence length="186" mass="20201">MVLVGVTGWLLLFCGLNGSIIRSDLRQRRVPNRLLVWAFGLQALWLLACVWLGPAVATAFPRMRGVMVTQWGPALIGAVIALILLFPLWRFRAMGAGDVKFATCLGFCIGLAGLAPAFLLACLMAGLHALAYYLYRMIPVDLQRCGIRAVPRSTPFAAYLALAALFGLVWQALQGQPWLAGLMGRG</sequence>
<evidence type="ECO:0000313" key="4">
    <source>
        <dbReference type="Proteomes" id="UP001501176"/>
    </source>
</evidence>
<keyword evidence="4" id="KW-1185">Reference proteome</keyword>
<comment type="caution">
    <text evidence="3">The sequence shown here is derived from an EMBL/GenBank/DDBJ whole genome shotgun (WGS) entry which is preliminary data.</text>
</comment>
<evidence type="ECO:0000313" key="3">
    <source>
        <dbReference type="EMBL" id="GAA0237316.1"/>
    </source>
</evidence>
<dbReference type="Proteomes" id="UP001501176">
    <property type="component" value="Unassembled WGS sequence"/>
</dbReference>
<evidence type="ECO:0000256" key="1">
    <source>
        <dbReference type="SAM" id="Phobius"/>
    </source>
</evidence>
<feature type="transmembrane region" description="Helical" evidence="1">
    <location>
        <begin position="71"/>
        <end position="89"/>
    </location>
</feature>
<gene>
    <name evidence="3" type="ORF">GCM10009125_27790</name>
</gene>
<dbReference type="Gene3D" id="1.20.120.1220">
    <property type="match status" value="1"/>
</dbReference>
<evidence type="ECO:0000259" key="2">
    <source>
        <dbReference type="Pfam" id="PF01478"/>
    </source>
</evidence>
<name>A0ABP3DS98_9BURK</name>
<feature type="transmembrane region" description="Helical" evidence="1">
    <location>
        <begin position="34"/>
        <end position="59"/>
    </location>
</feature>
<dbReference type="EMBL" id="BAAAFN010000019">
    <property type="protein sequence ID" value="GAA0237316.1"/>
    <property type="molecule type" value="Genomic_DNA"/>
</dbReference>
<reference evidence="4" key="1">
    <citation type="journal article" date="2019" name="Int. J. Syst. Evol. Microbiol.">
        <title>The Global Catalogue of Microorganisms (GCM) 10K type strain sequencing project: providing services to taxonomists for standard genome sequencing and annotation.</title>
        <authorList>
            <consortium name="The Broad Institute Genomics Platform"/>
            <consortium name="The Broad Institute Genome Sequencing Center for Infectious Disease"/>
            <person name="Wu L."/>
            <person name="Ma J."/>
        </authorList>
    </citation>
    <scope>NUCLEOTIDE SEQUENCE [LARGE SCALE GENOMIC DNA]</scope>
    <source>
        <strain evidence="4">JCM 16240</strain>
    </source>
</reference>
<keyword evidence="1" id="KW-0812">Transmembrane</keyword>
<proteinExistence type="predicted"/>
<feature type="transmembrane region" description="Helical" evidence="1">
    <location>
        <begin position="156"/>
        <end position="173"/>
    </location>
</feature>
<feature type="transmembrane region" description="Helical" evidence="1">
    <location>
        <begin position="109"/>
        <end position="135"/>
    </location>
</feature>
<keyword evidence="1" id="KW-1133">Transmembrane helix</keyword>
<keyword evidence="1" id="KW-0472">Membrane</keyword>